<proteinExistence type="predicted"/>
<gene>
    <name evidence="1" type="ORF">DXD09_11120</name>
</gene>
<dbReference type="EMBL" id="QSQR01000015">
    <property type="protein sequence ID" value="RGK43961.1"/>
    <property type="molecule type" value="Genomic_DNA"/>
</dbReference>
<evidence type="ECO:0000313" key="2">
    <source>
        <dbReference type="Proteomes" id="UP000260790"/>
    </source>
</evidence>
<dbReference type="AlphaFoldDB" id="A0A8B2Z1Q8"/>
<sequence>MPVIQPWRQEIRSSLFYRKKSGLSCLEIERMPDKISRITTPLFGISFNSGVKKEFFPDSFDYCQGNMQVAN</sequence>
<accession>A0A8B2Z1Q8</accession>
<protein>
    <submittedName>
        <fullName evidence="1">Uncharacterized protein</fullName>
    </submittedName>
</protein>
<reference evidence="1 2" key="1">
    <citation type="submission" date="2018-08" db="EMBL/GenBank/DDBJ databases">
        <title>A genome reference for cultivated species of the human gut microbiota.</title>
        <authorList>
            <person name="Zou Y."/>
            <person name="Xue W."/>
            <person name="Luo G."/>
        </authorList>
    </citation>
    <scope>NUCLEOTIDE SEQUENCE [LARGE SCALE GENOMIC DNA]</scope>
    <source>
        <strain evidence="1 2">TF10-9AT</strain>
    </source>
</reference>
<evidence type="ECO:0000313" key="1">
    <source>
        <dbReference type="EMBL" id="RGK43961.1"/>
    </source>
</evidence>
<comment type="caution">
    <text evidence="1">The sequence shown here is derived from an EMBL/GenBank/DDBJ whole genome shotgun (WGS) entry which is preliminary data.</text>
</comment>
<dbReference type="Proteomes" id="UP000260790">
    <property type="component" value="Unassembled WGS sequence"/>
</dbReference>
<organism evidence="1 2">
    <name type="scientific">Ligilactobacillus ruminis</name>
    <dbReference type="NCBI Taxonomy" id="1623"/>
    <lineage>
        <taxon>Bacteria</taxon>
        <taxon>Bacillati</taxon>
        <taxon>Bacillota</taxon>
        <taxon>Bacilli</taxon>
        <taxon>Lactobacillales</taxon>
        <taxon>Lactobacillaceae</taxon>
        <taxon>Ligilactobacillus</taxon>
    </lineage>
</organism>
<name>A0A8B2Z1Q8_9LACO</name>